<gene>
    <name evidence="1" type="ORF">DOK78_001997</name>
</gene>
<reference evidence="1 2" key="1">
    <citation type="submission" date="2024-03" db="EMBL/GenBank/DDBJ databases">
        <title>The Genome Sequence of Enterococcus sp. DIV2402.</title>
        <authorList>
            <consortium name="The Broad Institute Genomics Platform"/>
            <consortium name="The Broad Institute Microbial Omics Core"/>
            <consortium name="The Broad Institute Genomic Center for Infectious Diseases"/>
            <person name="Earl A."/>
            <person name="Manson A."/>
            <person name="Gilmore M."/>
            <person name="Schwartman J."/>
            <person name="Shea T."/>
            <person name="Abouelleil A."/>
            <person name="Cao P."/>
            <person name="Chapman S."/>
            <person name="Cusick C."/>
            <person name="Young S."/>
            <person name="Neafsey D."/>
            <person name="Nusbaum C."/>
            <person name="Birren B."/>
        </authorList>
    </citation>
    <scope>NUCLEOTIDE SEQUENCE [LARGE SCALE GENOMIC DNA]</scope>
    <source>
        <strain evidence="1 2">DIV2402</strain>
    </source>
</reference>
<keyword evidence="2" id="KW-1185">Reference proteome</keyword>
<proteinExistence type="predicted"/>
<sequence length="298" mass="34806">MSCDLKSSYGDFYSDRIDLITEQSLDSIRRTFEHLYSHNSLYINSPCTLVENSFDLNSIFKATSILDNNISDLTFWNIVFFYSKLTNASEWHLIEQRIHDFLVPLDNVDSIITMMSSDHTNFRLTKLSSTTHMNEITAAGMIKLAMAIAKKYFPKERYADKTNEEFLLNELKQLEKDFNVYLDNNVISNGTSYIDKQVNLLRNIINENHSVNNKQASILTFNYTSIPVNDKNQRIENVHGSLKNHDIIFGIDQKNIDFNDYAYKYTKTFRQMISNNHKNRKETILPNKDKIDCIKFLE</sequence>
<dbReference type="EMBL" id="CP147251">
    <property type="protein sequence ID" value="WYJ77359.1"/>
    <property type="molecule type" value="Genomic_DNA"/>
</dbReference>
<evidence type="ECO:0000313" key="1">
    <source>
        <dbReference type="EMBL" id="WYJ77359.1"/>
    </source>
</evidence>
<name>A0ABZ2STX8_9ENTE</name>
<protein>
    <submittedName>
        <fullName evidence="1">Uncharacterized protein</fullName>
    </submittedName>
</protein>
<dbReference type="Proteomes" id="UP000664701">
    <property type="component" value="Chromosome"/>
</dbReference>
<organism evidence="1 2">
    <name type="scientific">Candidatus Enterococcus lowellii</name>
    <dbReference type="NCBI Taxonomy" id="2230877"/>
    <lineage>
        <taxon>Bacteria</taxon>
        <taxon>Bacillati</taxon>
        <taxon>Bacillota</taxon>
        <taxon>Bacilli</taxon>
        <taxon>Lactobacillales</taxon>
        <taxon>Enterococcaceae</taxon>
        <taxon>Enterococcus</taxon>
    </lineage>
</organism>
<evidence type="ECO:0000313" key="2">
    <source>
        <dbReference type="Proteomes" id="UP000664701"/>
    </source>
</evidence>
<dbReference type="RefSeq" id="WP_207940500.1">
    <property type="nucleotide sequence ID" value="NZ_CP147251.1"/>
</dbReference>
<accession>A0ABZ2STX8</accession>